<feature type="region of interest" description="Disordered" evidence="6">
    <location>
        <begin position="277"/>
        <end position="300"/>
    </location>
</feature>
<feature type="transmembrane region" description="Helical" evidence="7">
    <location>
        <begin position="113"/>
        <end position="138"/>
    </location>
</feature>
<evidence type="ECO:0000256" key="4">
    <source>
        <dbReference type="ARBA" id="ARBA00022989"/>
    </source>
</evidence>
<keyword evidence="3 7" id="KW-0812">Transmembrane</keyword>
<dbReference type="Gene3D" id="1.20.140.140">
    <property type="entry name" value="Calcium release-activated calcium channel protein Orai"/>
    <property type="match status" value="1"/>
</dbReference>
<evidence type="ECO:0000313" key="9">
    <source>
        <dbReference type="Proteomes" id="UP001438707"/>
    </source>
</evidence>
<keyword evidence="4 7" id="KW-1133">Transmembrane helix</keyword>
<dbReference type="EMBL" id="JALJOS010000004">
    <property type="protein sequence ID" value="KAK9840264.1"/>
    <property type="molecule type" value="Genomic_DNA"/>
</dbReference>
<comment type="subcellular location">
    <subcellularLocation>
        <location evidence="1">Membrane</location>
        <topology evidence="1">Multi-pass membrane protein</topology>
    </subcellularLocation>
</comment>
<proteinExistence type="inferred from homology"/>
<evidence type="ECO:0000256" key="7">
    <source>
        <dbReference type="SAM" id="Phobius"/>
    </source>
</evidence>
<evidence type="ECO:0000256" key="2">
    <source>
        <dbReference type="ARBA" id="ARBA00008062"/>
    </source>
</evidence>
<evidence type="ECO:0000256" key="1">
    <source>
        <dbReference type="ARBA" id="ARBA00004141"/>
    </source>
</evidence>
<evidence type="ECO:0000313" key="8">
    <source>
        <dbReference type="EMBL" id="KAK9840264.1"/>
    </source>
</evidence>
<evidence type="ECO:0000256" key="6">
    <source>
        <dbReference type="SAM" id="MobiDB-lite"/>
    </source>
</evidence>
<dbReference type="Proteomes" id="UP001438707">
    <property type="component" value="Unassembled WGS sequence"/>
</dbReference>
<dbReference type="GO" id="GO:0016020">
    <property type="term" value="C:membrane"/>
    <property type="evidence" value="ECO:0007669"/>
    <property type="project" value="UniProtKB-SubCell"/>
</dbReference>
<sequence>MLHHRNMRRQRLELLTSCAALTTPPPSPQTGYGSGSLRREERRRWRQEDLEQRTLENARVLWARFVEQNRRDIEERSEQLKTFSNLAALLAGFALLGILQFDFENHGGADLGVIIAFGIMVSLVVALSLNSMMICGLIHASIMKTGHDYVSEEQEAEFMASCRDFALRWKAGDRPPRPRRTFQNHWASRCEREWRRGFYLFSASVPSFIAMLTLAAWIKFYDQIETAIVMTGILGASLAFYLGAQGRWAKHIISDKATAASSDRAGEPVLRSLGLPFDWHQQPRQGPSARPSTQQPRHRRMSAAFGNRIQAYLQTPHFWNPESPTSSQHSCQPADPVKVEMSGEHVHAQEGHDVHRGSAGILASDLAVPAHIASQSCLLEGNAASTSPPLQNGDCSFCLDPLLESTK</sequence>
<feature type="transmembrane region" description="Helical" evidence="7">
    <location>
        <begin position="198"/>
        <end position="218"/>
    </location>
</feature>
<dbReference type="AlphaFoldDB" id="A0AAW1S3A2"/>
<evidence type="ECO:0000256" key="5">
    <source>
        <dbReference type="ARBA" id="ARBA00023136"/>
    </source>
</evidence>
<gene>
    <name evidence="8" type="ORF">WJX74_006466</name>
</gene>
<keyword evidence="9" id="KW-1185">Reference proteome</keyword>
<dbReference type="Pfam" id="PF07856">
    <property type="entry name" value="Orai-1"/>
    <property type="match status" value="1"/>
</dbReference>
<feature type="region of interest" description="Disordered" evidence="6">
    <location>
        <begin position="18"/>
        <end position="40"/>
    </location>
</feature>
<dbReference type="PANTHER" id="PTHR31501:SF7">
    <property type="entry name" value="CALCIUM RELEASE-ACTIVATED CALCIUM CHANNEL PROTEIN 1"/>
    <property type="match status" value="1"/>
</dbReference>
<accession>A0AAW1S3A2</accession>
<dbReference type="InterPro" id="IPR012446">
    <property type="entry name" value="CRAC_channel"/>
</dbReference>
<evidence type="ECO:0000256" key="3">
    <source>
        <dbReference type="ARBA" id="ARBA00022692"/>
    </source>
</evidence>
<feature type="transmembrane region" description="Helical" evidence="7">
    <location>
        <begin position="83"/>
        <end position="101"/>
    </location>
</feature>
<protein>
    <submittedName>
        <fullName evidence="8">Uncharacterized protein</fullName>
    </submittedName>
</protein>
<reference evidence="8 9" key="1">
    <citation type="journal article" date="2024" name="Nat. Commun.">
        <title>Phylogenomics reveals the evolutionary origins of lichenization in chlorophyte algae.</title>
        <authorList>
            <person name="Puginier C."/>
            <person name="Libourel C."/>
            <person name="Otte J."/>
            <person name="Skaloud P."/>
            <person name="Haon M."/>
            <person name="Grisel S."/>
            <person name="Petersen M."/>
            <person name="Berrin J.G."/>
            <person name="Delaux P.M."/>
            <person name="Dal Grande F."/>
            <person name="Keller J."/>
        </authorList>
    </citation>
    <scope>NUCLEOTIDE SEQUENCE [LARGE SCALE GENOMIC DNA]</scope>
    <source>
        <strain evidence="8 9">SAG 2145</strain>
    </source>
</reference>
<feature type="compositionally biased region" description="Polar residues" evidence="6">
    <location>
        <begin position="282"/>
        <end position="295"/>
    </location>
</feature>
<name>A0AAW1S3A2_9CHLO</name>
<comment type="similarity">
    <text evidence="2">Belongs to the Orai family.</text>
</comment>
<comment type="caution">
    <text evidence="8">The sequence shown here is derived from an EMBL/GenBank/DDBJ whole genome shotgun (WGS) entry which is preliminary data.</text>
</comment>
<feature type="transmembrane region" description="Helical" evidence="7">
    <location>
        <begin position="224"/>
        <end position="244"/>
    </location>
</feature>
<organism evidence="8 9">
    <name type="scientific">Apatococcus lobatus</name>
    <dbReference type="NCBI Taxonomy" id="904363"/>
    <lineage>
        <taxon>Eukaryota</taxon>
        <taxon>Viridiplantae</taxon>
        <taxon>Chlorophyta</taxon>
        <taxon>core chlorophytes</taxon>
        <taxon>Trebouxiophyceae</taxon>
        <taxon>Chlorellales</taxon>
        <taxon>Chlorellaceae</taxon>
        <taxon>Apatococcus</taxon>
    </lineage>
</organism>
<keyword evidence="5 7" id="KW-0472">Membrane</keyword>
<dbReference type="InterPro" id="IPR038350">
    <property type="entry name" value="Orai_sf"/>
</dbReference>
<dbReference type="PANTHER" id="PTHR31501">
    <property type="entry name" value="CALCIUM RELEASE-ACTIVATED CALCIUM CHANNEL PROTEIN 1"/>
    <property type="match status" value="1"/>
</dbReference>